<protein>
    <submittedName>
        <fullName evidence="10">Uncharacterized protein</fullName>
    </submittedName>
</protein>
<evidence type="ECO:0000313" key="10">
    <source>
        <dbReference type="EMBL" id="KKM67202.1"/>
    </source>
</evidence>
<dbReference type="PROSITE" id="PS00809">
    <property type="entry name" value="ADP_GLC_PYROPHOSPH_2"/>
    <property type="match status" value="1"/>
</dbReference>
<dbReference type="SUPFAM" id="SSF53448">
    <property type="entry name" value="Nucleotide-diphospho-sugar transferases"/>
    <property type="match status" value="1"/>
</dbReference>
<keyword evidence="3" id="KW-0548">Nucleotidyltransferase</keyword>
<dbReference type="GO" id="GO:0005524">
    <property type="term" value="F:ATP binding"/>
    <property type="evidence" value="ECO:0007669"/>
    <property type="project" value="UniProtKB-KW"/>
</dbReference>
<feature type="region of interest" description="Disordered" evidence="7">
    <location>
        <begin position="397"/>
        <end position="425"/>
    </location>
</feature>
<dbReference type="AlphaFoldDB" id="A0A0F9MDE8"/>
<comment type="caution">
    <text evidence="10">The sequence shown here is derived from an EMBL/GenBank/DDBJ whole genome shotgun (WGS) entry which is preliminary data.</text>
</comment>
<feature type="compositionally biased region" description="Basic residues" evidence="7">
    <location>
        <begin position="401"/>
        <end position="413"/>
    </location>
</feature>
<reference evidence="10" key="1">
    <citation type="journal article" date="2015" name="Nature">
        <title>Complex archaea that bridge the gap between prokaryotes and eukaryotes.</title>
        <authorList>
            <person name="Spang A."/>
            <person name="Saw J.H."/>
            <person name="Jorgensen S.L."/>
            <person name="Zaremba-Niedzwiedzka K."/>
            <person name="Martijn J."/>
            <person name="Lind A.E."/>
            <person name="van Eijk R."/>
            <person name="Schleper C."/>
            <person name="Guy L."/>
            <person name="Ettema T.J."/>
        </authorList>
    </citation>
    <scope>NUCLEOTIDE SEQUENCE</scope>
</reference>
<comment type="similarity">
    <text evidence="1">Belongs to the bacterial/plant glucose-1-phosphate adenylyltransferase family.</text>
</comment>
<accession>A0A0F9MDE8</accession>
<keyword evidence="5" id="KW-0067">ATP-binding</keyword>
<name>A0A0F9MDE8_9ZZZZ</name>
<dbReference type="CDD" id="cd04651">
    <property type="entry name" value="LbH_G1P_AT_C"/>
    <property type="match status" value="1"/>
</dbReference>
<evidence type="ECO:0000256" key="6">
    <source>
        <dbReference type="ARBA" id="ARBA00023056"/>
    </source>
</evidence>
<keyword evidence="2" id="KW-0808">Transferase</keyword>
<dbReference type="InterPro" id="IPR011831">
    <property type="entry name" value="ADP-Glc_PPase"/>
</dbReference>
<organism evidence="10">
    <name type="scientific">marine sediment metagenome</name>
    <dbReference type="NCBI Taxonomy" id="412755"/>
    <lineage>
        <taxon>unclassified sequences</taxon>
        <taxon>metagenomes</taxon>
        <taxon>ecological metagenomes</taxon>
    </lineage>
</organism>
<dbReference type="EMBL" id="LAZR01010388">
    <property type="protein sequence ID" value="KKM67202.1"/>
    <property type="molecule type" value="Genomic_DNA"/>
</dbReference>
<evidence type="ECO:0000256" key="5">
    <source>
        <dbReference type="ARBA" id="ARBA00022840"/>
    </source>
</evidence>
<dbReference type="HAMAP" id="MF_00624">
    <property type="entry name" value="GlgC"/>
    <property type="match status" value="1"/>
</dbReference>
<dbReference type="InterPro" id="IPR029044">
    <property type="entry name" value="Nucleotide-diphossugar_trans"/>
</dbReference>
<evidence type="ECO:0000256" key="4">
    <source>
        <dbReference type="ARBA" id="ARBA00022741"/>
    </source>
</evidence>
<dbReference type="Gene3D" id="3.90.550.10">
    <property type="entry name" value="Spore Coat Polysaccharide Biosynthesis Protein SpsA, Chain A"/>
    <property type="match status" value="1"/>
</dbReference>
<keyword evidence="6" id="KW-0320">Glycogen biosynthesis</keyword>
<dbReference type="CDD" id="cd02508">
    <property type="entry name" value="ADP_Glucose_PP"/>
    <property type="match status" value="1"/>
</dbReference>
<dbReference type="Gene3D" id="2.160.10.10">
    <property type="entry name" value="Hexapeptide repeat proteins"/>
    <property type="match status" value="1"/>
</dbReference>
<evidence type="ECO:0000259" key="9">
    <source>
        <dbReference type="Pfam" id="PF24894"/>
    </source>
</evidence>
<dbReference type="Pfam" id="PF24894">
    <property type="entry name" value="Hexapep_GlmU"/>
    <property type="match status" value="1"/>
</dbReference>
<dbReference type="InterPro" id="IPR011004">
    <property type="entry name" value="Trimer_LpxA-like_sf"/>
</dbReference>
<keyword evidence="4" id="KW-0547">Nucleotide-binding</keyword>
<dbReference type="GO" id="GO:0008878">
    <property type="term" value="F:glucose-1-phosphate adenylyltransferase activity"/>
    <property type="evidence" value="ECO:0007669"/>
    <property type="project" value="InterPro"/>
</dbReference>
<evidence type="ECO:0000256" key="3">
    <source>
        <dbReference type="ARBA" id="ARBA00022695"/>
    </source>
</evidence>
<evidence type="ECO:0000256" key="7">
    <source>
        <dbReference type="SAM" id="MobiDB-lite"/>
    </source>
</evidence>
<evidence type="ECO:0000256" key="2">
    <source>
        <dbReference type="ARBA" id="ARBA00022679"/>
    </source>
</evidence>
<dbReference type="InterPro" id="IPR005836">
    <property type="entry name" value="ADP_Glu_pyroP_CS"/>
</dbReference>
<feature type="domain" description="Nucleotidyl transferase" evidence="8">
    <location>
        <begin position="8"/>
        <end position="275"/>
    </location>
</feature>
<dbReference type="Pfam" id="PF00483">
    <property type="entry name" value="NTP_transferase"/>
    <property type="match status" value="1"/>
</dbReference>
<feature type="domain" description="Glucose-1-phosphate adenylyltransferase/Bifunctional protein GlmU-like C-terminal hexapeptide" evidence="9">
    <location>
        <begin position="306"/>
        <end position="397"/>
    </location>
</feature>
<dbReference type="SUPFAM" id="SSF51161">
    <property type="entry name" value="Trimeric LpxA-like enzymes"/>
    <property type="match status" value="1"/>
</dbReference>
<evidence type="ECO:0000259" key="8">
    <source>
        <dbReference type="Pfam" id="PF00483"/>
    </source>
</evidence>
<gene>
    <name evidence="10" type="ORF">LCGC14_1473510</name>
</gene>
<dbReference type="InterPro" id="IPR056818">
    <property type="entry name" value="GlmU/GlgC-like_hexapep"/>
</dbReference>
<sequence>MAHPKLLSLILAGGKGERLFPLTAMRSKPAVPFGGRYRIVDFVLSNMINSNILSNYLMVQYKSQSLIEHIRKNWVLSPIMRNQFVAVVPPQMRKGPAWFQGTADAVYQNANLIVDNNPELVIIFGADHIYRMDVRQMIDFHLERGADVTVATRPVPVEEASAFGVMHVDDGHRITAFKEKPRKPPHMPGDPTRSLVSMGNYIFSRDVLLESLARAESRKQDDFGKHIIPDLVDSGKVFAYDFESNRVPGLKPYEEPGYWRDVGTIKAFYDAHMDSLGEKPRFDLNNPDWPIFTGTDTGLSSARIFKGTIQNSLVSEGTQILGGKIKDSIIRSGVTVEPGAVIDGCVLMDGVVVKRGARLCRVIVDKNNVIEEKTEIGFDPEQDRFLCHIDPSGIAVIPRGGKTKMRRTTRPRTTRPMTSKPRKKK</sequence>
<dbReference type="InterPro" id="IPR023049">
    <property type="entry name" value="GlgC_bac"/>
</dbReference>
<dbReference type="PANTHER" id="PTHR43523:SF2">
    <property type="entry name" value="GLUCOSE-1-PHOSPHATE ADENYLYLTRANSFERASE"/>
    <property type="match status" value="1"/>
</dbReference>
<proteinExistence type="inferred from homology"/>
<dbReference type="GO" id="GO:0005978">
    <property type="term" value="P:glycogen biosynthetic process"/>
    <property type="evidence" value="ECO:0007669"/>
    <property type="project" value="UniProtKB-KW"/>
</dbReference>
<evidence type="ECO:0000256" key="1">
    <source>
        <dbReference type="ARBA" id="ARBA00010443"/>
    </source>
</evidence>
<dbReference type="InterPro" id="IPR005835">
    <property type="entry name" value="NTP_transferase_dom"/>
</dbReference>
<dbReference type="NCBIfam" id="NF002023">
    <property type="entry name" value="PRK00844.1"/>
    <property type="match status" value="1"/>
</dbReference>
<dbReference type="PANTHER" id="PTHR43523">
    <property type="entry name" value="GLUCOSE-1-PHOSPHATE ADENYLYLTRANSFERASE-RELATED"/>
    <property type="match status" value="1"/>
</dbReference>
<dbReference type="PROSITE" id="PS00810">
    <property type="entry name" value="ADP_GLC_PYROPHOSPH_3"/>
    <property type="match status" value="1"/>
</dbReference>
<dbReference type="NCBIfam" id="TIGR02091">
    <property type="entry name" value="glgC"/>
    <property type="match status" value="1"/>
</dbReference>